<evidence type="ECO:0000313" key="2">
    <source>
        <dbReference type="Proteomes" id="UP000530564"/>
    </source>
</evidence>
<reference evidence="1 2" key="1">
    <citation type="submission" date="2020-08" db="EMBL/GenBank/DDBJ databases">
        <title>Genomic Encyclopedia of Type Strains, Phase IV (KMG-IV): sequencing the most valuable type-strain genomes for metagenomic binning, comparative biology and taxonomic classification.</title>
        <authorList>
            <person name="Goeker M."/>
        </authorList>
    </citation>
    <scope>NUCLEOTIDE SEQUENCE [LARGE SCALE GENOMIC DNA]</scope>
    <source>
        <strain evidence="1 2">DSM 21793</strain>
    </source>
</reference>
<protein>
    <submittedName>
        <fullName evidence="1">Uncharacterized protein</fullName>
    </submittedName>
</protein>
<evidence type="ECO:0000313" key="1">
    <source>
        <dbReference type="EMBL" id="MBB3889572.1"/>
    </source>
</evidence>
<dbReference type="AlphaFoldDB" id="A0A839ZWI9"/>
<accession>A0A839ZWI9</accession>
<dbReference type="EMBL" id="JACIDK010000001">
    <property type="protein sequence ID" value="MBB3889572.1"/>
    <property type="molecule type" value="Genomic_DNA"/>
</dbReference>
<comment type="caution">
    <text evidence="1">The sequence shown here is derived from an EMBL/GenBank/DDBJ whole genome shotgun (WGS) entry which is preliminary data.</text>
</comment>
<gene>
    <name evidence="1" type="ORF">GGQ61_000269</name>
</gene>
<sequence length="94" mass="10750">MQQQIEITRLIADLQARSIVHHHIIMQLVRSNARETDNPRAYLSGLAEELTQIVDQSLPLDDVRTAAMSMRQYFDEFLVNVGADLLIKQQSDKS</sequence>
<keyword evidence="2" id="KW-1185">Reference proteome</keyword>
<name>A0A839ZWI9_9CAUL</name>
<dbReference type="Proteomes" id="UP000530564">
    <property type="component" value="Unassembled WGS sequence"/>
</dbReference>
<dbReference type="RefSeq" id="WP_183769579.1">
    <property type="nucleotide sequence ID" value="NZ_JACIDK010000001.1"/>
</dbReference>
<organism evidence="1 2">
    <name type="scientific">Phenylobacterium haematophilum</name>
    <dbReference type="NCBI Taxonomy" id="98513"/>
    <lineage>
        <taxon>Bacteria</taxon>
        <taxon>Pseudomonadati</taxon>
        <taxon>Pseudomonadota</taxon>
        <taxon>Alphaproteobacteria</taxon>
        <taxon>Caulobacterales</taxon>
        <taxon>Caulobacteraceae</taxon>
        <taxon>Phenylobacterium</taxon>
    </lineage>
</organism>
<proteinExistence type="predicted"/>